<dbReference type="AlphaFoldDB" id="A0A645E8A8"/>
<keyword evidence="7" id="KW-0808">Transferase</keyword>
<gene>
    <name evidence="12" type="ORF">SDC9_145398</name>
</gene>
<reference evidence="12" key="1">
    <citation type="submission" date="2019-08" db="EMBL/GenBank/DDBJ databases">
        <authorList>
            <person name="Kucharzyk K."/>
            <person name="Murdoch R.W."/>
            <person name="Higgins S."/>
            <person name="Loffler F."/>
        </authorList>
    </citation>
    <scope>NUCLEOTIDE SEQUENCE</scope>
</reference>
<evidence type="ECO:0000256" key="3">
    <source>
        <dbReference type="ARBA" id="ARBA00012328"/>
    </source>
</evidence>
<keyword evidence="4" id="KW-0963">Cytoplasm</keyword>
<evidence type="ECO:0000256" key="4">
    <source>
        <dbReference type="ARBA" id="ARBA00022490"/>
    </source>
</evidence>
<comment type="similarity">
    <text evidence="2">Belongs to the RNA methyltransferase RsmE family.</text>
</comment>
<name>A0A645E8A8_9ZZZZ</name>
<dbReference type="SUPFAM" id="SSF75217">
    <property type="entry name" value="alpha/beta knot"/>
    <property type="match status" value="1"/>
</dbReference>
<comment type="subcellular location">
    <subcellularLocation>
        <location evidence="1">Cytoplasm</location>
    </subcellularLocation>
</comment>
<evidence type="ECO:0000256" key="10">
    <source>
        <dbReference type="ARBA" id="ARBA00047944"/>
    </source>
</evidence>
<evidence type="ECO:0000256" key="7">
    <source>
        <dbReference type="ARBA" id="ARBA00022679"/>
    </source>
</evidence>
<dbReference type="CDD" id="cd18084">
    <property type="entry name" value="RsmE-like"/>
    <property type="match status" value="1"/>
</dbReference>
<keyword evidence="6" id="KW-0489">Methyltransferase</keyword>
<evidence type="ECO:0000256" key="6">
    <source>
        <dbReference type="ARBA" id="ARBA00022603"/>
    </source>
</evidence>
<dbReference type="InterPro" id="IPR046886">
    <property type="entry name" value="RsmE_MTase_dom"/>
</dbReference>
<dbReference type="Pfam" id="PF04452">
    <property type="entry name" value="Methyltrans_RNA"/>
    <property type="match status" value="1"/>
</dbReference>
<comment type="catalytic activity">
    <reaction evidence="10">
        <text>uridine(1498) in 16S rRNA + S-adenosyl-L-methionine = N(3)-methyluridine(1498) in 16S rRNA + S-adenosyl-L-homocysteine + H(+)</text>
        <dbReference type="Rhea" id="RHEA:42920"/>
        <dbReference type="Rhea" id="RHEA-COMP:10283"/>
        <dbReference type="Rhea" id="RHEA-COMP:10284"/>
        <dbReference type="ChEBI" id="CHEBI:15378"/>
        <dbReference type="ChEBI" id="CHEBI:57856"/>
        <dbReference type="ChEBI" id="CHEBI:59789"/>
        <dbReference type="ChEBI" id="CHEBI:65315"/>
        <dbReference type="ChEBI" id="CHEBI:74502"/>
        <dbReference type="EC" id="2.1.1.193"/>
    </reaction>
</comment>
<evidence type="ECO:0000256" key="2">
    <source>
        <dbReference type="ARBA" id="ARBA00005528"/>
    </source>
</evidence>
<protein>
    <recommendedName>
        <fullName evidence="3">16S rRNA (uracil(1498)-N(3))-methyltransferase</fullName>
        <ecNumber evidence="3">2.1.1.193</ecNumber>
    </recommendedName>
</protein>
<feature type="domain" description="Ribosomal RNA small subunit methyltransferase E methyltransferase" evidence="11">
    <location>
        <begin position="74"/>
        <end position="232"/>
    </location>
</feature>
<dbReference type="EMBL" id="VSSQ01044395">
    <property type="protein sequence ID" value="MPM98214.1"/>
    <property type="molecule type" value="Genomic_DNA"/>
</dbReference>
<evidence type="ECO:0000259" key="11">
    <source>
        <dbReference type="Pfam" id="PF04452"/>
    </source>
</evidence>
<dbReference type="InterPro" id="IPR029026">
    <property type="entry name" value="tRNA_m1G_MTases_N"/>
</dbReference>
<evidence type="ECO:0000256" key="8">
    <source>
        <dbReference type="ARBA" id="ARBA00022691"/>
    </source>
</evidence>
<dbReference type="PIRSF" id="PIRSF015601">
    <property type="entry name" value="MTase_slr0722"/>
    <property type="match status" value="1"/>
</dbReference>
<dbReference type="EC" id="2.1.1.193" evidence="3"/>
<dbReference type="GO" id="GO:0005737">
    <property type="term" value="C:cytoplasm"/>
    <property type="evidence" value="ECO:0007669"/>
    <property type="project" value="UniProtKB-SubCell"/>
</dbReference>
<dbReference type="GO" id="GO:0070042">
    <property type="term" value="F:rRNA (uridine-N3-)-methyltransferase activity"/>
    <property type="evidence" value="ECO:0007669"/>
    <property type="project" value="TreeGrafter"/>
</dbReference>
<dbReference type="NCBIfam" id="TIGR00046">
    <property type="entry name" value="RsmE family RNA methyltransferase"/>
    <property type="match status" value="1"/>
</dbReference>
<organism evidence="12">
    <name type="scientific">bioreactor metagenome</name>
    <dbReference type="NCBI Taxonomy" id="1076179"/>
    <lineage>
        <taxon>unclassified sequences</taxon>
        <taxon>metagenomes</taxon>
        <taxon>ecological metagenomes</taxon>
    </lineage>
</organism>
<proteinExistence type="inferred from homology"/>
<dbReference type="InterPro" id="IPR029028">
    <property type="entry name" value="Alpha/beta_knot_MTases"/>
</dbReference>
<comment type="function">
    <text evidence="9">Specifically methylates the N3 position of the uracil ring of uridine 1498 (m3U1498) in 16S rRNA. Acts on the fully assembled 30S ribosomal subunit.</text>
</comment>
<evidence type="ECO:0000256" key="1">
    <source>
        <dbReference type="ARBA" id="ARBA00004496"/>
    </source>
</evidence>
<dbReference type="PANTHER" id="PTHR30027:SF3">
    <property type="entry name" value="16S RRNA (URACIL(1498)-N(3))-METHYLTRANSFERASE"/>
    <property type="match status" value="1"/>
</dbReference>
<dbReference type="PANTHER" id="PTHR30027">
    <property type="entry name" value="RIBOSOMAL RNA SMALL SUBUNIT METHYLTRANSFERASE E"/>
    <property type="match status" value="1"/>
</dbReference>
<dbReference type="Gene3D" id="3.40.1280.10">
    <property type="match status" value="1"/>
</dbReference>
<dbReference type="GO" id="GO:0070475">
    <property type="term" value="P:rRNA base methylation"/>
    <property type="evidence" value="ECO:0007669"/>
    <property type="project" value="TreeGrafter"/>
</dbReference>
<evidence type="ECO:0000256" key="9">
    <source>
        <dbReference type="ARBA" id="ARBA00025699"/>
    </source>
</evidence>
<comment type="caution">
    <text evidence="12">The sequence shown here is derived from an EMBL/GenBank/DDBJ whole genome shotgun (WGS) entry which is preliminary data.</text>
</comment>
<dbReference type="InterPro" id="IPR006700">
    <property type="entry name" value="RsmE"/>
</dbReference>
<sequence>MSLPRLRLEKCIYKDGRWLVDQEQRHHLIRVRRCCTGSLAEGLLSGEKVTLRILCEGELVFAEELSRESEAAQSIELHLILALLKSDQFDQALRFAAETGVHTIHLLACERSVPRYSVVKIKEKMLRWEKILDEATRQAGSASSPVLLEPVSLVDLDPDLLPDCRLAAMLSSDAQPLSMTEIMSTAAIAIGPEGDWSPSEIELLLKRGFKPVSLGKRILRASTAVAVACGWFSMD</sequence>
<keyword evidence="8" id="KW-0949">S-adenosyl-L-methionine</keyword>
<evidence type="ECO:0000313" key="12">
    <source>
        <dbReference type="EMBL" id="MPM98214.1"/>
    </source>
</evidence>
<keyword evidence="5" id="KW-0698">rRNA processing</keyword>
<evidence type="ECO:0000256" key="5">
    <source>
        <dbReference type="ARBA" id="ARBA00022552"/>
    </source>
</evidence>
<accession>A0A645E8A8</accession>